<evidence type="ECO:0000313" key="8">
    <source>
        <dbReference type="EMBL" id="KFB52138.1"/>
    </source>
</evidence>
<gene>
    <name evidence="8" type="ORF">ZHAS_00020463</name>
</gene>
<reference evidence="8 10" key="1">
    <citation type="journal article" date="2014" name="BMC Genomics">
        <title>Genome sequence of Anopheles sinensis provides insight into genetics basis of mosquito competence for malaria parasites.</title>
        <authorList>
            <person name="Zhou D."/>
            <person name="Zhang D."/>
            <person name="Ding G."/>
            <person name="Shi L."/>
            <person name="Hou Q."/>
            <person name="Ye Y."/>
            <person name="Xu Y."/>
            <person name="Zhou H."/>
            <person name="Xiong C."/>
            <person name="Li S."/>
            <person name="Yu J."/>
            <person name="Hong S."/>
            <person name="Yu X."/>
            <person name="Zou P."/>
            <person name="Chen C."/>
            <person name="Chang X."/>
            <person name="Wang W."/>
            <person name="Lv Y."/>
            <person name="Sun Y."/>
            <person name="Ma L."/>
            <person name="Shen B."/>
            <person name="Zhu C."/>
        </authorList>
    </citation>
    <scope>NUCLEOTIDE SEQUENCE [LARGE SCALE GENOMIC DNA]</scope>
</reference>
<dbReference type="VEuPathDB" id="VectorBase:ASIC020463"/>
<evidence type="ECO:0000256" key="3">
    <source>
        <dbReference type="ARBA" id="ARBA00023125"/>
    </source>
</evidence>
<dbReference type="GO" id="GO:0000978">
    <property type="term" value="F:RNA polymerase II cis-regulatory region sequence-specific DNA binding"/>
    <property type="evidence" value="ECO:0007669"/>
    <property type="project" value="TreeGrafter"/>
</dbReference>
<dbReference type="InterPro" id="IPR031867">
    <property type="entry name" value="MiT/TFE_N"/>
</dbReference>
<dbReference type="OMA" id="FDQTSFP"/>
<evidence type="ECO:0000256" key="5">
    <source>
        <dbReference type="ARBA" id="ARBA00023242"/>
    </source>
</evidence>
<evidence type="ECO:0000256" key="1">
    <source>
        <dbReference type="ARBA" id="ARBA00004123"/>
    </source>
</evidence>
<proteinExistence type="predicted"/>
<feature type="domain" description="MiT/TFE transcription factors N-terminal" evidence="7">
    <location>
        <begin position="57"/>
        <end position="143"/>
    </location>
</feature>
<feature type="compositionally biased region" description="Gly residues" evidence="6">
    <location>
        <begin position="184"/>
        <end position="203"/>
    </location>
</feature>
<dbReference type="PANTHER" id="PTHR45776:SF2">
    <property type="entry name" value="MIP04163P"/>
    <property type="match status" value="1"/>
</dbReference>
<dbReference type="Proteomes" id="UP000030765">
    <property type="component" value="Unassembled WGS sequence"/>
</dbReference>
<dbReference type="VEuPathDB" id="VectorBase:ASIS013311"/>
<sequence>MDNFERILVDVDCSRYEEDAFSLLDKSRDVNIVRDLRSSTVSAFDQTSFPQLNISSRTQLKQQLFREQIKNSEPGPRAMVTSPGPSVLSVRLPLENIDIELPKKVLQVETKLENPTRYHVIQKQKTQVREYVTAALKLTKQNLVRESCRHTRLMILGRLYDSFINTKPTQGQSTPGGQAAIGAPGPGGGGGGGAATTNGGGSGAVTPLGPSSGKLASGSGTPVAAMMTGTPSATPTIEQQQEWRLEMKLSCRFGNKLYQTFVDEFDYVRDLLGLIRFEIPKWVYVVSEFEDEISSYENSRAARAAQQAAAAAISDQEFLLRSSLGGEKGSKHEKFIEPEVRDRIKKDNHNCSRYRA</sequence>
<dbReference type="EMBL" id="KE525369">
    <property type="protein sequence ID" value="KFB52138.1"/>
    <property type="molecule type" value="Genomic_DNA"/>
</dbReference>
<name>A0A084WPJ4_ANOSI</name>
<dbReference type="EMBL" id="ATLV01025082">
    <property type="status" value="NOT_ANNOTATED_CDS"/>
    <property type="molecule type" value="Genomic_DNA"/>
</dbReference>
<keyword evidence="4" id="KW-0804">Transcription</keyword>
<protein>
    <submittedName>
        <fullName evidence="8">AGAP000807-PA-like protein</fullName>
    </submittedName>
    <submittedName>
        <fullName evidence="9">MITF_TFEB_C_3_N domain-containing protein</fullName>
    </submittedName>
</protein>
<evidence type="ECO:0000256" key="4">
    <source>
        <dbReference type="ARBA" id="ARBA00023163"/>
    </source>
</evidence>
<comment type="subcellular location">
    <subcellularLocation>
        <location evidence="1">Nucleus</location>
    </subcellularLocation>
</comment>
<keyword evidence="2" id="KW-0805">Transcription regulation</keyword>
<keyword evidence="5" id="KW-0539">Nucleus</keyword>
<dbReference type="Pfam" id="PF15951">
    <property type="entry name" value="MITF_TFEB_C_3_N"/>
    <property type="match status" value="1"/>
</dbReference>
<dbReference type="AlphaFoldDB" id="A0A084WPJ4"/>
<reference evidence="9" key="2">
    <citation type="submission" date="2020-05" db="UniProtKB">
        <authorList>
            <consortium name="EnsemblMetazoa"/>
        </authorList>
    </citation>
    <scope>IDENTIFICATION</scope>
</reference>
<evidence type="ECO:0000256" key="6">
    <source>
        <dbReference type="SAM" id="MobiDB-lite"/>
    </source>
</evidence>
<accession>A0A084WPJ4</accession>
<dbReference type="GO" id="GO:0000981">
    <property type="term" value="F:DNA-binding transcription factor activity, RNA polymerase II-specific"/>
    <property type="evidence" value="ECO:0007669"/>
    <property type="project" value="TreeGrafter"/>
</dbReference>
<dbReference type="PANTHER" id="PTHR45776">
    <property type="entry name" value="MIP04163P"/>
    <property type="match status" value="1"/>
</dbReference>
<evidence type="ECO:0000259" key="7">
    <source>
        <dbReference type="Pfam" id="PF15951"/>
    </source>
</evidence>
<evidence type="ECO:0000313" key="10">
    <source>
        <dbReference type="Proteomes" id="UP000030765"/>
    </source>
</evidence>
<organism evidence="8">
    <name type="scientific">Anopheles sinensis</name>
    <name type="common">Mosquito</name>
    <dbReference type="NCBI Taxonomy" id="74873"/>
    <lineage>
        <taxon>Eukaryota</taxon>
        <taxon>Metazoa</taxon>
        <taxon>Ecdysozoa</taxon>
        <taxon>Arthropoda</taxon>
        <taxon>Hexapoda</taxon>
        <taxon>Insecta</taxon>
        <taxon>Pterygota</taxon>
        <taxon>Neoptera</taxon>
        <taxon>Endopterygota</taxon>
        <taxon>Diptera</taxon>
        <taxon>Nematocera</taxon>
        <taxon>Culicoidea</taxon>
        <taxon>Culicidae</taxon>
        <taxon>Anophelinae</taxon>
        <taxon>Anopheles</taxon>
    </lineage>
</organism>
<dbReference type="EnsemblMetazoa" id="ASIC020463-RA">
    <property type="protein sequence ID" value="ASIC020463-PA"/>
    <property type="gene ID" value="ASIC020463"/>
</dbReference>
<feature type="region of interest" description="Disordered" evidence="6">
    <location>
        <begin position="166"/>
        <end position="208"/>
    </location>
</feature>
<dbReference type="OrthoDB" id="6242697at2759"/>
<keyword evidence="10" id="KW-1185">Reference proteome</keyword>
<dbReference type="GO" id="GO:0005634">
    <property type="term" value="C:nucleus"/>
    <property type="evidence" value="ECO:0007669"/>
    <property type="project" value="UniProtKB-SubCell"/>
</dbReference>
<keyword evidence="3" id="KW-0238">DNA-binding</keyword>
<evidence type="ECO:0000313" key="9">
    <source>
        <dbReference type="EnsemblMetazoa" id="ASIC020463-PA"/>
    </source>
</evidence>
<evidence type="ECO:0000256" key="2">
    <source>
        <dbReference type="ARBA" id="ARBA00023015"/>
    </source>
</evidence>